<dbReference type="GO" id="GO:0005634">
    <property type="term" value="C:nucleus"/>
    <property type="evidence" value="ECO:0007669"/>
    <property type="project" value="TreeGrafter"/>
</dbReference>
<feature type="region of interest" description="Disordered" evidence="5">
    <location>
        <begin position="570"/>
        <end position="614"/>
    </location>
</feature>
<accession>A0AAW1RPT1</accession>
<evidence type="ECO:0000313" key="10">
    <source>
        <dbReference type="Proteomes" id="UP001438707"/>
    </source>
</evidence>
<dbReference type="Gene3D" id="1.20.120.520">
    <property type="entry name" value="nmb1532 protein domain like"/>
    <property type="match status" value="3"/>
</dbReference>
<feature type="region of interest" description="Disordered" evidence="5">
    <location>
        <begin position="509"/>
        <end position="554"/>
    </location>
</feature>
<dbReference type="AlphaFoldDB" id="A0AAW1RPT1"/>
<dbReference type="Gene3D" id="2.20.28.10">
    <property type="match status" value="1"/>
</dbReference>
<dbReference type="PROSITE" id="PS51270">
    <property type="entry name" value="ZF_CTCHY"/>
    <property type="match status" value="1"/>
</dbReference>
<dbReference type="InterPro" id="IPR039512">
    <property type="entry name" value="RCHY1_zinc-ribbon"/>
</dbReference>
<dbReference type="SMART" id="SM00184">
    <property type="entry name" value="RING"/>
    <property type="match status" value="1"/>
</dbReference>
<dbReference type="InterPro" id="IPR017921">
    <property type="entry name" value="Znf_CTCHY"/>
</dbReference>
<evidence type="ECO:0000259" key="7">
    <source>
        <dbReference type="PROSITE" id="PS51266"/>
    </source>
</evidence>
<evidence type="ECO:0000259" key="8">
    <source>
        <dbReference type="PROSITE" id="PS51270"/>
    </source>
</evidence>
<dbReference type="InterPro" id="IPR037274">
    <property type="entry name" value="Znf_CHY_sf"/>
</dbReference>
<dbReference type="SUPFAM" id="SSF161245">
    <property type="entry name" value="Zinc hairpin stack"/>
    <property type="match status" value="1"/>
</dbReference>
<evidence type="ECO:0000256" key="2">
    <source>
        <dbReference type="ARBA" id="ARBA00022771"/>
    </source>
</evidence>
<keyword evidence="2 4" id="KW-0863">Zinc-finger</keyword>
<protein>
    <recommendedName>
        <fullName evidence="11">Zinc finger protein</fullName>
    </recommendedName>
</protein>
<dbReference type="Proteomes" id="UP001438707">
    <property type="component" value="Unassembled WGS sequence"/>
</dbReference>
<name>A0AAW1RPT1_9CHLO</name>
<dbReference type="EMBL" id="JALJOS010000008">
    <property type="protein sequence ID" value="KAK9835570.1"/>
    <property type="molecule type" value="Genomic_DNA"/>
</dbReference>
<reference evidence="9 10" key="1">
    <citation type="journal article" date="2024" name="Nat. Commun.">
        <title>Phylogenomics reveals the evolutionary origins of lichenization in chlorophyte algae.</title>
        <authorList>
            <person name="Puginier C."/>
            <person name="Libourel C."/>
            <person name="Otte J."/>
            <person name="Skaloud P."/>
            <person name="Haon M."/>
            <person name="Grisel S."/>
            <person name="Petersen M."/>
            <person name="Berrin J.G."/>
            <person name="Delaux P.M."/>
            <person name="Dal Grande F."/>
            <person name="Keller J."/>
        </authorList>
    </citation>
    <scope>NUCLEOTIDE SEQUENCE [LARGE SCALE GENOMIC DNA]</scope>
    <source>
        <strain evidence="9 10">SAG 2145</strain>
    </source>
</reference>
<dbReference type="Gene3D" id="3.30.40.10">
    <property type="entry name" value="Zinc/RING finger domain, C3HC4 (zinc finger)"/>
    <property type="match status" value="1"/>
</dbReference>
<dbReference type="PROSITE" id="PS51266">
    <property type="entry name" value="ZF_CHY"/>
    <property type="match status" value="1"/>
</dbReference>
<keyword evidence="3" id="KW-0862">Zinc</keyword>
<dbReference type="Pfam" id="PF14599">
    <property type="entry name" value="zinc_ribbon_6"/>
    <property type="match status" value="1"/>
</dbReference>
<feature type="compositionally biased region" description="Low complexity" evidence="5">
    <location>
        <begin position="531"/>
        <end position="554"/>
    </location>
</feature>
<feature type="domain" description="CHY-type" evidence="7">
    <location>
        <begin position="970"/>
        <end position="1037"/>
    </location>
</feature>
<dbReference type="GO" id="GO:0061630">
    <property type="term" value="F:ubiquitin protein ligase activity"/>
    <property type="evidence" value="ECO:0007669"/>
    <property type="project" value="TreeGrafter"/>
</dbReference>
<feature type="domain" description="RING-type" evidence="6">
    <location>
        <begin position="1103"/>
        <end position="1144"/>
    </location>
</feature>
<feature type="region of interest" description="Disordered" evidence="5">
    <location>
        <begin position="831"/>
        <end position="873"/>
    </location>
</feature>
<evidence type="ECO:0008006" key="11">
    <source>
        <dbReference type="Google" id="ProtNLM"/>
    </source>
</evidence>
<comment type="caution">
    <text evidence="9">The sequence shown here is derived from an EMBL/GenBank/DDBJ whole genome shotgun (WGS) entry which is preliminary data.</text>
</comment>
<dbReference type="PROSITE" id="PS50089">
    <property type="entry name" value="ZF_RING_2"/>
    <property type="match status" value="1"/>
</dbReference>
<dbReference type="PANTHER" id="PTHR21319:SF0">
    <property type="entry name" value="AND RING FINGER DOMAIN PROTEIN, PUTATIVE (AFU_ORTHOLOGUE AFUA_1G08900)-RELATED"/>
    <property type="match status" value="1"/>
</dbReference>
<evidence type="ECO:0000259" key="6">
    <source>
        <dbReference type="PROSITE" id="PS50089"/>
    </source>
</evidence>
<dbReference type="Pfam" id="PF13639">
    <property type="entry name" value="zf-RING_2"/>
    <property type="match status" value="1"/>
</dbReference>
<dbReference type="InterPro" id="IPR008913">
    <property type="entry name" value="Znf_CHY"/>
</dbReference>
<feature type="compositionally biased region" description="Basic and acidic residues" evidence="5">
    <location>
        <begin position="574"/>
        <end position="587"/>
    </location>
</feature>
<dbReference type="GO" id="GO:0016567">
    <property type="term" value="P:protein ubiquitination"/>
    <property type="evidence" value="ECO:0007669"/>
    <property type="project" value="TreeGrafter"/>
</dbReference>
<feature type="region of interest" description="Disordered" evidence="5">
    <location>
        <begin position="254"/>
        <end position="288"/>
    </location>
</feature>
<keyword evidence="10" id="KW-1185">Reference proteome</keyword>
<proteinExistence type="predicted"/>
<organism evidence="9 10">
    <name type="scientific">Apatococcus lobatus</name>
    <dbReference type="NCBI Taxonomy" id="904363"/>
    <lineage>
        <taxon>Eukaryota</taxon>
        <taxon>Viridiplantae</taxon>
        <taxon>Chlorophyta</taxon>
        <taxon>core chlorophytes</taxon>
        <taxon>Trebouxiophyceae</taxon>
        <taxon>Chlorellales</taxon>
        <taxon>Chlorellaceae</taxon>
        <taxon>Apatococcus</taxon>
    </lineage>
</organism>
<dbReference type="InterPro" id="IPR037275">
    <property type="entry name" value="Znf_CTCHY_sf"/>
</dbReference>
<dbReference type="Pfam" id="PF01814">
    <property type="entry name" value="Hemerythrin"/>
    <property type="match status" value="3"/>
</dbReference>
<dbReference type="SUPFAM" id="SSF57850">
    <property type="entry name" value="RING/U-box"/>
    <property type="match status" value="1"/>
</dbReference>
<dbReference type="InterPro" id="IPR013083">
    <property type="entry name" value="Znf_RING/FYVE/PHD"/>
</dbReference>
<dbReference type="InterPro" id="IPR012312">
    <property type="entry name" value="Hemerythrin-like"/>
</dbReference>
<evidence type="ECO:0000256" key="3">
    <source>
        <dbReference type="ARBA" id="ARBA00022833"/>
    </source>
</evidence>
<dbReference type="SUPFAM" id="SSF161219">
    <property type="entry name" value="CHY zinc finger-like"/>
    <property type="match status" value="1"/>
</dbReference>
<gene>
    <name evidence="9" type="ORF">WJX74_003341</name>
</gene>
<feature type="compositionally biased region" description="Low complexity" evidence="5">
    <location>
        <begin position="857"/>
        <end position="873"/>
    </location>
</feature>
<evidence type="ECO:0000313" key="9">
    <source>
        <dbReference type="EMBL" id="KAK9835570.1"/>
    </source>
</evidence>
<dbReference type="CDD" id="cd12108">
    <property type="entry name" value="Hr-like"/>
    <property type="match status" value="3"/>
</dbReference>
<dbReference type="InterPro" id="IPR001841">
    <property type="entry name" value="Znf_RING"/>
</dbReference>
<feature type="domain" description="CTCHY-type" evidence="8">
    <location>
        <begin position="1039"/>
        <end position="1105"/>
    </location>
</feature>
<feature type="compositionally biased region" description="Low complexity" evidence="5">
    <location>
        <begin position="274"/>
        <end position="288"/>
    </location>
</feature>
<dbReference type="Pfam" id="PF05495">
    <property type="entry name" value="zf-CHY"/>
    <property type="match status" value="1"/>
</dbReference>
<dbReference type="GO" id="GO:0006511">
    <property type="term" value="P:ubiquitin-dependent protein catabolic process"/>
    <property type="evidence" value="ECO:0007669"/>
    <property type="project" value="TreeGrafter"/>
</dbReference>
<dbReference type="PANTHER" id="PTHR21319">
    <property type="entry name" value="RING FINGER AND CHY ZINC FINGER DOMAIN-CONTAINING PROTEIN 1"/>
    <property type="match status" value="1"/>
</dbReference>
<dbReference type="CDD" id="cd16464">
    <property type="entry name" value="RING-H2_Pirh2-like"/>
    <property type="match status" value="1"/>
</dbReference>
<evidence type="ECO:0000256" key="4">
    <source>
        <dbReference type="PROSITE-ProRule" id="PRU00601"/>
    </source>
</evidence>
<dbReference type="GO" id="GO:0008270">
    <property type="term" value="F:zinc ion binding"/>
    <property type="evidence" value="ECO:0007669"/>
    <property type="project" value="UniProtKB-KW"/>
</dbReference>
<evidence type="ECO:0000256" key="1">
    <source>
        <dbReference type="ARBA" id="ARBA00022723"/>
    </source>
</evidence>
<keyword evidence="1" id="KW-0479">Metal-binding</keyword>
<evidence type="ECO:0000256" key="5">
    <source>
        <dbReference type="SAM" id="MobiDB-lite"/>
    </source>
</evidence>
<sequence>MAKVCLPGAPDVRSLGPATQSPPPINFFYEHFHNSIRTELDSLSRTVAKLTSAPEAVAADLLHVLQNRYRFLEQVHTYHTSVEDEVVYPALECKVRNVTSAYTVEHEHEGGLFEQLTQLLALALEQKGKQRAATIRQLDCKVEEIHTTLRKHLAKEEGQLLPLLLEHFTHAEQAELVAQFLCCIPLAAVDAFLSWLRPIVPDQEQEQLRTQVCSVIPDKLLLQLIKTWLSPSAGSVIEAGGWPCNWRSSHVSKDLRPRMEAPPRQPTLSQMLTQQCSQQPPQQAQQRPPLQGIRYLHEAIRSALASFVKEAKALRANGSIDPLALNALVERQRLLRSVCHFHIASEEDLLLPAAREFSSGDEHGQQCYRHCHNEHNNETALLENLGRLLNDVKACSRRGAREAAELVGELVDSATAAHTAISDHMSREEVEVLPVLMKHLGAAEQRTMMWRSLRAMPLRLLERVMPWVAGKLSEAEEAELLDNMRLAAPSMDAALVELLCMWARRGRTPDAASYKGQDDPTQFSNETCGRAHPACSHAPRSAPSSHSETSSHETLAAPLHADAALLAGCKRRPSRDPSESPDPKQARLADPGTGQSLGQDPLSPSPGPRFLGQPVQVNPIDHIFQFHKALRRDLRVLEKEAGSYGALLADSKSWPAPDLLKQLEGRFHFLWGIYRAHSEAEDAIVFPALESKEALHNVSHAYTLDHLQEEQLFRDVHKVLARMRSTRSLAELRDFAGQLQRMCAAMRAALEVHVRAEEQELWPLFAEHFTKQEQEDLVGVIIGRTGAEALQSMLPWVTGSFTMDERMAMIDSLRSATKNTSFERWLETTMQPLHPAPTPPSPSQGKEEIEAAVNSVAAADPPESSAAAPLESSAAAPLESSAAAPSASALNDVDGVFRPGWEDIFRMNQKQLEVAARRMWADDSLEPERKAYLLHGLMASSYIVAQQRVQGPSTTPLPQPCPVGLTYHDAARGILGCTHYARRAKLVAPCCKRIYTCRHCHDEAEDHRMEQLDVEEMVCMDCGTQQACAADCQHCQRRLARYYCHICHLHDDEEGRSIYHCPFCNLCRLGRGLGIDMCHCMHCNACMHLSEFGKHKCRDLSACPVCTEYLFDSNLPFRELPCGHFMHSHCFAQYSHYNYTCPICVKSIGDMTAYFSMIESLVSRPNDLPPEYAKRTQAILCNDCERKGETTFHFVYHKCPHCNSYNTRVL</sequence>